<protein>
    <submittedName>
        <fullName evidence="1">Uncharacterized protein</fullName>
    </submittedName>
</protein>
<reference evidence="1 2" key="1">
    <citation type="submission" date="2021-05" db="EMBL/GenBank/DDBJ databases">
        <title>Complete Genome Sequence of Latilactobacillus sp. Strain WDN19, a High D-Aspartate-producing Lactic Acid Bacterium Isolated from a Japanese Pickle.</title>
        <authorList>
            <person name="Kajitani K."/>
            <person name="Takahashi S."/>
        </authorList>
    </citation>
    <scope>NUCLEOTIDE SEQUENCE [LARGE SCALE GENOMIC DNA]</scope>
    <source>
        <strain evidence="1 2">WDN19</strain>
        <plasmid evidence="1 2">WDN19_con2</plasmid>
    </source>
</reference>
<proteinExistence type="predicted"/>
<accession>A0ABM7QWI3</accession>
<gene>
    <name evidence="1" type="ORF">LTWDN19_21160</name>
</gene>
<dbReference type="Proteomes" id="UP000825100">
    <property type="component" value="Plasmid WDN19_con2"/>
</dbReference>
<geneLocation type="plasmid" evidence="1 2">
    <name>WDN19_con2</name>
</geneLocation>
<organism evidence="1 2">
    <name type="scientific">Latilactobacillus curvatus</name>
    <name type="common">Lactobacillus curvatus</name>
    <dbReference type="NCBI Taxonomy" id="28038"/>
    <lineage>
        <taxon>Bacteria</taxon>
        <taxon>Bacillati</taxon>
        <taxon>Bacillota</taxon>
        <taxon>Bacilli</taxon>
        <taxon>Lactobacillales</taxon>
        <taxon>Lactobacillaceae</taxon>
        <taxon>Latilactobacillus</taxon>
    </lineage>
</organism>
<sequence length="87" mass="9936">MAKKELNQANPLLKAGQWQIEDHTQGQDCSEALLFKMKDRDHEFALPLSVVLNCLWVAEKEGYVPSLSAEWWNAAPHKLMIFNTPTI</sequence>
<dbReference type="EMBL" id="AP024686">
    <property type="protein sequence ID" value="BCX31549.1"/>
    <property type="molecule type" value="Genomic_DNA"/>
</dbReference>
<name>A0ABM7QWI3_LATCU</name>
<keyword evidence="2" id="KW-1185">Reference proteome</keyword>
<dbReference type="RefSeq" id="WP_089535211.1">
    <property type="nucleotide sequence ID" value="NZ_AP024686.1"/>
</dbReference>
<evidence type="ECO:0000313" key="1">
    <source>
        <dbReference type="EMBL" id="BCX31549.1"/>
    </source>
</evidence>
<keyword evidence="1" id="KW-0614">Plasmid</keyword>
<evidence type="ECO:0000313" key="2">
    <source>
        <dbReference type="Proteomes" id="UP000825100"/>
    </source>
</evidence>